<evidence type="ECO:0008006" key="3">
    <source>
        <dbReference type="Google" id="ProtNLM"/>
    </source>
</evidence>
<evidence type="ECO:0000313" key="1">
    <source>
        <dbReference type="EMBL" id="GGE26915.1"/>
    </source>
</evidence>
<proteinExistence type="predicted"/>
<gene>
    <name evidence="1" type="ORF">GCM10007276_00060</name>
</gene>
<evidence type="ECO:0000313" key="2">
    <source>
        <dbReference type="Proteomes" id="UP000602745"/>
    </source>
</evidence>
<reference evidence="1" key="1">
    <citation type="journal article" date="2014" name="Int. J. Syst. Evol. Microbiol.">
        <title>Complete genome sequence of Corynebacterium casei LMG S-19264T (=DSM 44701T), isolated from a smear-ripened cheese.</title>
        <authorList>
            <consortium name="US DOE Joint Genome Institute (JGI-PGF)"/>
            <person name="Walter F."/>
            <person name="Albersmeier A."/>
            <person name="Kalinowski J."/>
            <person name="Ruckert C."/>
        </authorList>
    </citation>
    <scope>NUCLEOTIDE SEQUENCE</scope>
    <source>
        <strain evidence="1">CCM 7684</strain>
    </source>
</reference>
<dbReference type="PANTHER" id="PTHR30348">
    <property type="entry name" value="UNCHARACTERIZED PROTEIN YECE"/>
    <property type="match status" value="1"/>
</dbReference>
<protein>
    <recommendedName>
        <fullName evidence="3">DUF72 domain-containing protein</fullName>
    </recommendedName>
</protein>
<name>A0A8J2VKJ3_9RHOB</name>
<dbReference type="RefSeq" id="WP_188407641.1">
    <property type="nucleotide sequence ID" value="NZ_BMCP01000001.1"/>
</dbReference>
<accession>A0A8J2VKJ3</accession>
<dbReference type="EMBL" id="BMCP01000001">
    <property type="protein sequence ID" value="GGE26915.1"/>
    <property type="molecule type" value="Genomic_DNA"/>
</dbReference>
<dbReference type="PANTHER" id="PTHR30348:SF4">
    <property type="entry name" value="DUF72 DOMAIN-CONTAINING PROTEIN"/>
    <property type="match status" value="1"/>
</dbReference>
<dbReference type="Pfam" id="PF01904">
    <property type="entry name" value="DUF72"/>
    <property type="match status" value="1"/>
</dbReference>
<dbReference type="AlphaFoldDB" id="A0A8J2VKJ3"/>
<comment type="caution">
    <text evidence="1">The sequence shown here is derived from an EMBL/GenBank/DDBJ whole genome shotgun (WGS) entry which is preliminary data.</text>
</comment>
<reference evidence="1" key="2">
    <citation type="submission" date="2020-09" db="EMBL/GenBank/DDBJ databases">
        <authorList>
            <person name="Sun Q."/>
            <person name="Sedlacek I."/>
        </authorList>
    </citation>
    <scope>NUCLEOTIDE SEQUENCE</scope>
    <source>
        <strain evidence="1">CCM 7684</strain>
    </source>
</reference>
<dbReference type="InterPro" id="IPR002763">
    <property type="entry name" value="DUF72"/>
</dbReference>
<keyword evidence="2" id="KW-1185">Reference proteome</keyword>
<dbReference type="Gene3D" id="3.20.20.410">
    <property type="entry name" value="Protein of unknown function UPF0759"/>
    <property type="match status" value="1"/>
</dbReference>
<dbReference type="Proteomes" id="UP000602745">
    <property type="component" value="Unassembled WGS sequence"/>
</dbReference>
<dbReference type="InterPro" id="IPR036520">
    <property type="entry name" value="UPF0759_sf"/>
</dbReference>
<sequence>MAQIRIGCSGWHYTGWRGLFYPEKMPTKDFLAYYGQCFSTTELNNPFYRLPKAQTAAAWREGTPEGFLFAWKASRYLTHLKRLKDPEEPLSRMMGVAGHLKEKLGPILVQLPPSMKVDRERLARFLGALPKGQRFTLEFRHPSWYEAEVFDLLSDHDVALCLSDHADAPAPWEVTASFVYVRGHGPGGRYYGHYSDETLKQWGDDVGRWRSGRRDVFVYFDNDQKTAAPKDARKLMDIVGGAALWTPDTLSQDPG</sequence>
<organism evidence="1 2">
    <name type="scientific">Agaricicola taiwanensis</name>
    <dbReference type="NCBI Taxonomy" id="591372"/>
    <lineage>
        <taxon>Bacteria</taxon>
        <taxon>Pseudomonadati</taxon>
        <taxon>Pseudomonadota</taxon>
        <taxon>Alphaproteobacteria</taxon>
        <taxon>Rhodobacterales</taxon>
        <taxon>Paracoccaceae</taxon>
        <taxon>Agaricicola</taxon>
    </lineage>
</organism>
<dbReference type="SUPFAM" id="SSF117396">
    <property type="entry name" value="TM1631-like"/>
    <property type="match status" value="1"/>
</dbReference>